<evidence type="ECO:0000313" key="3">
    <source>
        <dbReference type="EMBL" id="TWU03880.1"/>
    </source>
</evidence>
<dbReference type="GO" id="GO:0030674">
    <property type="term" value="F:protein-macromolecule adaptor activity"/>
    <property type="evidence" value="ECO:0007669"/>
    <property type="project" value="InterPro"/>
</dbReference>
<dbReference type="EMBL" id="SJPM01000001">
    <property type="protein sequence ID" value="TWU03880.1"/>
    <property type="molecule type" value="Genomic_DNA"/>
</dbReference>
<comment type="caution">
    <text evidence="3">The sequence shown here is derived from an EMBL/GenBank/DDBJ whole genome shotgun (WGS) entry which is preliminary data.</text>
</comment>
<accession>A0A5C6AVU6</accession>
<dbReference type="GO" id="GO:0006508">
    <property type="term" value="P:proteolysis"/>
    <property type="evidence" value="ECO:0007669"/>
    <property type="project" value="UniProtKB-KW"/>
</dbReference>
<proteinExistence type="predicted"/>
<dbReference type="PRINTS" id="PR00834">
    <property type="entry name" value="PROTEASES2C"/>
</dbReference>
<evidence type="ECO:0000256" key="1">
    <source>
        <dbReference type="SAM" id="MobiDB-lite"/>
    </source>
</evidence>
<name>A0A5C6AVU6_9BACT</name>
<dbReference type="PANTHER" id="PTHR43019:SF23">
    <property type="entry name" value="PROTEASE DO-LIKE 5, CHLOROPLASTIC"/>
    <property type="match status" value="1"/>
</dbReference>
<dbReference type="InterPro" id="IPR009003">
    <property type="entry name" value="Peptidase_S1_PA"/>
</dbReference>
<sequence length="843" mass="92650">MLFAILRLSGRMPIRYSRVVDTAVTLCLLASMLLPKPAMAQLRPEILDLVKRASVLIEYDDGENRSSGSGFIVWSDNHNTLIATNHHVVAEAIEPPGNPNLSPRDTLLKCISNPGSPEERIVFATVHAYSAADDLALLAVANFLPPAVLQPSRDFVPLETQRVYVAGFPFGEILGVGGRRPNVTISETTVSSIRRGLEGIPEYLQTSGGIDPGNSGGPVIDADGHLVGISVAKVTHSQIGLAVPAWKLVELMPHSFGDVVLQRGDFGLQCGVNAFFDVGGGITQTPVLTAARFDNKSSIKLKRDDMGWLAIEGLQKIGSMGSLTPGATLNNVIPLKIERIPGDGPVIALQWKMPRDPRLPNPTRREHYSRPLIVDMDQIDELMNAATKPDAVAAARGAQNRPLTDTDTVIDFKGSIRRVIPAGDGRYLVVQLADLSIVLVDLQTKTESGRIEDSRDRIIVAGRSTIVTFGRTERNLKRYRLPDLVPSGTRDLANDAVIHLADWGASTDGPVSVIAQMPGQSVLSTLLLDQKTGRFSSFLLEGQVREKTRQPTLLDRMPLKAKYSLRMNDKGNVVSMWMEATSKPVVHLMTQQRREWRYDQLEKTAYAYVSPTGALLCTSGTVLAGDLGMLYDRPLNLPTSSDDYFLSLGHITRETAEEARLNREASLSGPRPRSDEPQTVDFSWEVVSTVDGKVHRTIVLPGNLTLDMMGMDANDGLPLDERFFCSPQHNLIACVLPDQSQEIHLIEMKTPLPGYEPQESNPESDPDASIKIANQNNPLQDEVPDIDEFRTWTDYSGKHKTEAKFLAAKQGYVQLQKRDGAKVVLKIQLLCEPDQKFLRNLLK</sequence>
<protein>
    <submittedName>
        <fullName evidence="3">Putative serine protease HtrA</fullName>
    </submittedName>
</protein>
<dbReference type="Pfam" id="PF13365">
    <property type="entry name" value="Trypsin_2"/>
    <property type="match status" value="1"/>
</dbReference>
<evidence type="ECO:0000259" key="2">
    <source>
        <dbReference type="Pfam" id="PF03983"/>
    </source>
</evidence>
<dbReference type="PANTHER" id="PTHR43019">
    <property type="entry name" value="SERINE ENDOPROTEASE DEGS"/>
    <property type="match status" value="1"/>
</dbReference>
<organism evidence="3 4">
    <name type="scientific">Neorhodopirellula pilleata</name>
    <dbReference type="NCBI Taxonomy" id="2714738"/>
    <lineage>
        <taxon>Bacteria</taxon>
        <taxon>Pseudomonadati</taxon>
        <taxon>Planctomycetota</taxon>
        <taxon>Planctomycetia</taxon>
        <taxon>Pirellulales</taxon>
        <taxon>Pirellulaceae</taxon>
        <taxon>Neorhodopirellula</taxon>
    </lineage>
</organism>
<gene>
    <name evidence="3" type="primary">htrA_2</name>
    <name evidence="3" type="ORF">Pla100_08150</name>
</gene>
<dbReference type="Pfam" id="PF03983">
    <property type="entry name" value="SHD1"/>
    <property type="match status" value="1"/>
</dbReference>
<dbReference type="GO" id="GO:0043130">
    <property type="term" value="F:ubiquitin binding"/>
    <property type="evidence" value="ECO:0007669"/>
    <property type="project" value="InterPro"/>
</dbReference>
<feature type="region of interest" description="Disordered" evidence="1">
    <location>
        <begin position="659"/>
        <end position="679"/>
    </location>
</feature>
<reference evidence="3 4" key="1">
    <citation type="submission" date="2019-02" db="EMBL/GenBank/DDBJ databases">
        <title>Deep-cultivation of Planctomycetes and their phenomic and genomic characterization uncovers novel biology.</title>
        <authorList>
            <person name="Wiegand S."/>
            <person name="Jogler M."/>
            <person name="Boedeker C."/>
            <person name="Pinto D."/>
            <person name="Vollmers J."/>
            <person name="Rivas-Marin E."/>
            <person name="Kohn T."/>
            <person name="Peeters S.H."/>
            <person name="Heuer A."/>
            <person name="Rast P."/>
            <person name="Oberbeckmann S."/>
            <person name="Bunk B."/>
            <person name="Jeske O."/>
            <person name="Meyerdierks A."/>
            <person name="Storesund J.E."/>
            <person name="Kallscheuer N."/>
            <person name="Luecker S."/>
            <person name="Lage O.M."/>
            <person name="Pohl T."/>
            <person name="Merkel B.J."/>
            <person name="Hornburger P."/>
            <person name="Mueller R.-W."/>
            <person name="Bruemmer F."/>
            <person name="Labrenz M."/>
            <person name="Spormann A.M."/>
            <person name="Op Den Camp H."/>
            <person name="Overmann J."/>
            <person name="Amann R."/>
            <person name="Jetten M.S.M."/>
            <person name="Mascher T."/>
            <person name="Medema M.H."/>
            <person name="Devos D.P."/>
            <person name="Kaster A.-K."/>
            <person name="Ovreas L."/>
            <person name="Rohde M."/>
            <person name="Galperin M.Y."/>
            <person name="Jogler C."/>
        </authorList>
    </citation>
    <scope>NUCLEOTIDE SEQUENCE [LARGE SCALE GENOMIC DNA]</scope>
    <source>
        <strain evidence="3 4">Pla100</strain>
    </source>
</reference>
<dbReference type="InterPro" id="IPR007131">
    <property type="entry name" value="SHD1"/>
</dbReference>
<dbReference type="GO" id="GO:0008092">
    <property type="term" value="F:cytoskeletal protein binding"/>
    <property type="evidence" value="ECO:0007669"/>
    <property type="project" value="InterPro"/>
</dbReference>
<dbReference type="RefSeq" id="WP_146576309.1">
    <property type="nucleotide sequence ID" value="NZ_SJPM01000001.1"/>
</dbReference>
<keyword evidence="4" id="KW-1185">Reference proteome</keyword>
<keyword evidence="3" id="KW-0378">Hydrolase</keyword>
<keyword evidence="3" id="KW-0645">Protease</keyword>
<evidence type="ECO:0000313" key="4">
    <source>
        <dbReference type="Proteomes" id="UP000316213"/>
    </source>
</evidence>
<dbReference type="OrthoDB" id="292309at2"/>
<dbReference type="SUPFAM" id="SSF50494">
    <property type="entry name" value="Trypsin-like serine proteases"/>
    <property type="match status" value="1"/>
</dbReference>
<dbReference type="Proteomes" id="UP000316213">
    <property type="component" value="Unassembled WGS sequence"/>
</dbReference>
<dbReference type="Gene3D" id="2.30.30.700">
    <property type="entry name" value="SLA1 homology domain 1"/>
    <property type="match status" value="1"/>
</dbReference>
<dbReference type="Gene3D" id="2.40.10.120">
    <property type="match status" value="1"/>
</dbReference>
<dbReference type="AlphaFoldDB" id="A0A5C6AVU6"/>
<feature type="domain" description="SLA1 homology" evidence="2">
    <location>
        <begin position="781"/>
        <end position="841"/>
    </location>
</feature>
<dbReference type="GO" id="GO:0042802">
    <property type="term" value="F:identical protein binding"/>
    <property type="evidence" value="ECO:0007669"/>
    <property type="project" value="InterPro"/>
</dbReference>
<dbReference type="InterPro" id="IPR001940">
    <property type="entry name" value="Peptidase_S1C"/>
</dbReference>
<dbReference type="GO" id="GO:0004252">
    <property type="term" value="F:serine-type endopeptidase activity"/>
    <property type="evidence" value="ECO:0007669"/>
    <property type="project" value="InterPro"/>
</dbReference>